<dbReference type="PROSITE" id="PS50802">
    <property type="entry name" value="OTU"/>
    <property type="match status" value="1"/>
</dbReference>
<dbReference type="CDD" id="cd22744">
    <property type="entry name" value="OTU"/>
    <property type="match status" value="1"/>
</dbReference>
<reference evidence="2 3" key="1">
    <citation type="submission" date="2024-05" db="EMBL/GenBank/DDBJ databases">
        <title>Culex pipiens pipiens assembly and annotation.</title>
        <authorList>
            <person name="Alout H."/>
            <person name="Durand T."/>
        </authorList>
    </citation>
    <scope>NUCLEOTIDE SEQUENCE [LARGE SCALE GENOMIC DNA]</scope>
    <source>
        <strain evidence="2">HA-2024</strain>
        <tissue evidence="2">Whole body</tissue>
    </source>
</reference>
<evidence type="ECO:0000259" key="1">
    <source>
        <dbReference type="PROSITE" id="PS50802"/>
    </source>
</evidence>
<name>A0ABD1CEQ5_CULPP</name>
<proteinExistence type="predicted"/>
<dbReference type="EMBL" id="JBEHCU010012975">
    <property type="protein sequence ID" value="KAL1374877.1"/>
    <property type="molecule type" value="Genomic_DNA"/>
</dbReference>
<dbReference type="InterPro" id="IPR050704">
    <property type="entry name" value="Peptidase_C85-like"/>
</dbReference>
<organism evidence="2 3">
    <name type="scientific">Culex pipiens pipiens</name>
    <name type="common">Northern house mosquito</name>
    <dbReference type="NCBI Taxonomy" id="38569"/>
    <lineage>
        <taxon>Eukaryota</taxon>
        <taxon>Metazoa</taxon>
        <taxon>Ecdysozoa</taxon>
        <taxon>Arthropoda</taxon>
        <taxon>Hexapoda</taxon>
        <taxon>Insecta</taxon>
        <taxon>Pterygota</taxon>
        <taxon>Neoptera</taxon>
        <taxon>Endopterygota</taxon>
        <taxon>Diptera</taxon>
        <taxon>Nematocera</taxon>
        <taxon>Culicoidea</taxon>
        <taxon>Culicidae</taxon>
        <taxon>Culicinae</taxon>
        <taxon>Culicini</taxon>
        <taxon>Culex</taxon>
        <taxon>Culex</taxon>
    </lineage>
</organism>
<sequence length="220" mass="24507">MVLTEIVHVAEGMLTVVTIPGDGACLFSALAHQMWGFSLTSAEHLSGTRQLRADVVNFYRQDLPRWLEGLYAQACTIFPSLVYRMSVGQLVEHFMTQLANDSFWGGEESIVALSRHYDRSILVYREGAQHSAHNVNGSEPLRIVHRRSAVDPGEYVHYDSVLSLQLSGFSRRRLGHHSSAVPPSHASGPLPGSSSQVSFNCPPLHRCHLECFWLLTRKPS</sequence>
<comment type="caution">
    <text evidence="2">The sequence shown here is derived from an EMBL/GenBank/DDBJ whole genome shotgun (WGS) entry which is preliminary data.</text>
</comment>
<protein>
    <recommendedName>
        <fullName evidence="1">OTU domain-containing protein</fullName>
    </recommendedName>
</protein>
<dbReference type="InterPro" id="IPR038765">
    <property type="entry name" value="Papain-like_cys_pep_sf"/>
</dbReference>
<dbReference type="AlphaFoldDB" id="A0ABD1CEQ5"/>
<evidence type="ECO:0000313" key="3">
    <source>
        <dbReference type="Proteomes" id="UP001562425"/>
    </source>
</evidence>
<dbReference type="Pfam" id="PF02338">
    <property type="entry name" value="OTU"/>
    <property type="match status" value="1"/>
</dbReference>
<dbReference type="PANTHER" id="PTHR12419:SF10">
    <property type="entry name" value="DEUBIQUITINASE OTUD6B"/>
    <property type="match status" value="1"/>
</dbReference>
<gene>
    <name evidence="2" type="ORF">pipiens_017841</name>
</gene>
<evidence type="ECO:0000313" key="2">
    <source>
        <dbReference type="EMBL" id="KAL1374877.1"/>
    </source>
</evidence>
<keyword evidence="3" id="KW-1185">Reference proteome</keyword>
<dbReference type="Gene3D" id="3.90.70.80">
    <property type="match status" value="1"/>
</dbReference>
<dbReference type="Proteomes" id="UP001562425">
    <property type="component" value="Unassembled WGS sequence"/>
</dbReference>
<dbReference type="SUPFAM" id="SSF54001">
    <property type="entry name" value="Cysteine proteinases"/>
    <property type="match status" value="1"/>
</dbReference>
<feature type="domain" description="OTU" evidence="1">
    <location>
        <begin position="14"/>
        <end position="164"/>
    </location>
</feature>
<dbReference type="InterPro" id="IPR003323">
    <property type="entry name" value="OTU_dom"/>
</dbReference>
<accession>A0ABD1CEQ5</accession>
<dbReference type="PANTHER" id="PTHR12419">
    <property type="entry name" value="OTU DOMAIN CONTAINING PROTEIN"/>
    <property type="match status" value="1"/>
</dbReference>